<dbReference type="InterPro" id="IPR008928">
    <property type="entry name" value="6-hairpin_glycosidase_sf"/>
</dbReference>
<evidence type="ECO:0000256" key="2">
    <source>
        <dbReference type="ARBA" id="ARBA00023235"/>
    </source>
</evidence>
<keyword evidence="4" id="KW-1185">Reference proteome</keyword>
<gene>
    <name evidence="3" type="ORF">QWZ15_12310</name>
</gene>
<dbReference type="InterPro" id="IPR010819">
    <property type="entry name" value="AGE/CE"/>
</dbReference>
<comment type="similarity">
    <text evidence="1">Belongs to the N-acylglucosamine 2-epimerase family.</text>
</comment>
<proteinExistence type="inferred from homology"/>
<dbReference type="EMBL" id="JAUFQS010000011">
    <property type="protein sequence ID" value="MDN3688617.1"/>
    <property type="molecule type" value="Genomic_DNA"/>
</dbReference>
<dbReference type="InterPro" id="IPR012341">
    <property type="entry name" value="6hp_glycosidase-like_sf"/>
</dbReference>
<dbReference type="SUPFAM" id="SSF48208">
    <property type="entry name" value="Six-hairpin glycosidases"/>
    <property type="match status" value="1"/>
</dbReference>
<sequence length="384" mass="44763">MKQYLDTYKNELLDQVIPFWQDHSLDKRYGGYFTCLDQKGQVYDTDKFVWLQARQVWLFSMLCKKVDLKPDWLNMARKGAHFLKNNGRDVAGNFYFSLNQAGEPLVQPYNIFSDCFAAMAFSALYKVDPQEEFARLAVNTFENILSRRSNPKGKYNKAFPGTRNLKSFALPMILSNLTLEMESLLGKDLVKELVPGVIHEVMEVFLDSNSGLVLENVLEDGSFCDSFEGRLTSPGHAIEAMWFMLDLSHRFGDHILRDRAIETGLRTLEYGWDSEYGGIYYFMDCKGHPPDKLEWNQKLWWVHLECLVFLAKAFQMTGDPVCMSWFEKVHEYTWTHFKDPDYPEWFGYLDRYGKVQLPLKGGKWKGCFHVPRGLFQVWQTLGQL</sequence>
<dbReference type="PANTHER" id="PTHR15108">
    <property type="entry name" value="N-ACYLGLUCOSAMINE-2-EPIMERASE"/>
    <property type="match status" value="1"/>
</dbReference>
<dbReference type="InterPro" id="IPR034116">
    <property type="entry name" value="AGE_dom"/>
</dbReference>
<dbReference type="GO" id="GO:0016853">
    <property type="term" value="F:isomerase activity"/>
    <property type="evidence" value="ECO:0007669"/>
    <property type="project" value="UniProtKB-KW"/>
</dbReference>
<evidence type="ECO:0000256" key="1">
    <source>
        <dbReference type="ARBA" id="ARBA00008558"/>
    </source>
</evidence>
<evidence type="ECO:0000313" key="3">
    <source>
        <dbReference type="EMBL" id="MDN3688617.1"/>
    </source>
</evidence>
<comment type="caution">
    <text evidence="3">The sequence shown here is derived from an EMBL/GenBank/DDBJ whole genome shotgun (WGS) entry which is preliminary data.</text>
</comment>
<organism evidence="3 4">
    <name type="scientific">Cyclobacterium jeungdonense</name>
    <dbReference type="NCBI Taxonomy" id="708087"/>
    <lineage>
        <taxon>Bacteria</taxon>
        <taxon>Pseudomonadati</taxon>
        <taxon>Bacteroidota</taxon>
        <taxon>Cytophagia</taxon>
        <taxon>Cytophagales</taxon>
        <taxon>Cyclobacteriaceae</taxon>
        <taxon>Cyclobacterium</taxon>
    </lineage>
</organism>
<dbReference type="Gene3D" id="1.50.10.10">
    <property type="match status" value="1"/>
</dbReference>
<reference evidence="4" key="1">
    <citation type="journal article" date="2019" name="Int. J. Syst. Evol. Microbiol.">
        <title>The Global Catalogue of Microorganisms (GCM) 10K type strain sequencing project: providing services to taxonomists for standard genome sequencing and annotation.</title>
        <authorList>
            <consortium name="The Broad Institute Genomics Platform"/>
            <consortium name="The Broad Institute Genome Sequencing Center for Infectious Disease"/>
            <person name="Wu L."/>
            <person name="Ma J."/>
        </authorList>
    </citation>
    <scope>NUCLEOTIDE SEQUENCE [LARGE SCALE GENOMIC DNA]</scope>
    <source>
        <strain evidence="4">CECT 7706</strain>
    </source>
</reference>
<keyword evidence="2 3" id="KW-0413">Isomerase</keyword>
<dbReference type="EC" id="5.-.-.-" evidence="3"/>
<dbReference type="Pfam" id="PF07221">
    <property type="entry name" value="GlcNAc_2-epim"/>
    <property type="match status" value="1"/>
</dbReference>
<protein>
    <submittedName>
        <fullName evidence="3">AGE family epimerase/isomerase</fullName>
        <ecNumber evidence="3">5.-.-.-</ecNumber>
    </submittedName>
</protein>
<accession>A0ABT8C958</accession>
<evidence type="ECO:0000313" key="4">
    <source>
        <dbReference type="Proteomes" id="UP001236663"/>
    </source>
</evidence>
<dbReference type="Proteomes" id="UP001236663">
    <property type="component" value="Unassembled WGS sequence"/>
</dbReference>
<name>A0ABT8C958_9BACT</name>
<dbReference type="CDD" id="cd00249">
    <property type="entry name" value="AGE"/>
    <property type="match status" value="1"/>
</dbReference>
<dbReference type="RefSeq" id="WP_163387137.1">
    <property type="nucleotide sequence ID" value="NZ_JAUFQS010000011.1"/>
</dbReference>